<evidence type="ECO:0000313" key="9">
    <source>
        <dbReference type="EMBL" id="GAQ90692.1"/>
    </source>
</evidence>
<dbReference type="Gene3D" id="3.40.50.2000">
    <property type="entry name" value="Glycogen Phosphorylase B"/>
    <property type="match status" value="2"/>
</dbReference>
<evidence type="ECO:0000256" key="1">
    <source>
        <dbReference type="ARBA" id="ARBA00001478"/>
    </source>
</evidence>
<proteinExistence type="inferred from homology"/>
<comment type="similarity">
    <text evidence="3 7">Belongs to the glycosyltransferase 1 family. Bacterial/plant glycogen synthase subfamily.</text>
</comment>
<dbReference type="PANTHER" id="PTHR46083">
    <property type="match status" value="1"/>
</dbReference>
<keyword evidence="6 7" id="KW-0750">Starch biosynthesis</keyword>
<comment type="pathway">
    <text evidence="2 7">Glycan biosynthesis; starch biosynthesis.</text>
</comment>
<dbReference type="SUPFAM" id="SSF53756">
    <property type="entry name" value="UDP-Glycosyltransferase/glycogen phosphorylase"/>
    <property type="match status" value="1"/>
</dbReference>
<comment type="catalytic activity">
    <reaction evidence="1">
        <text>[(1-&gt;4)-alpha-D-glucosyl](n) + ADP-alpha-D-glucose = [(1-&gt;4)-alpha-D-glucosyl](n+1) + ADP + H(+)</text>
        <dbReference type="Rhea" id="RHEA:18189"/>
        <dbReference type="Rhea" id="RHEA-COMP:9584"/>
        <dbReference type="Rhea" id="RHEA-COMP:9587"/>
        <dbReference type="ChEBI" id="CHEBI:15378"/>
        <dbReference type="ChEBI" id="CHEBI:15444"/>
        <dbReference type="ChEBI" id="CHEBI:57498"/>
        <dbReference type="ChEBI" id="CHEBI:456216"/>
        <dbReference type="EC" id="2.4.1.21"/>
    </reaction>
</comment>
<evidence type="ECO:0000256" key="3">
    <source>
        <dbReference type="ARBA" id="ARBA00010281"/>
    </source>
</evidence>
<evidence type="ECO:0000256" key="5">
    <source>
        <dbReference type="ARBA" id="ARBA00022679"/>
    </source>
</evidence>
<keyword evidence="7" id="KW-0150">Chloroplast</keyword>
<dbReference type="InterPro" id="IPR011835">
    <property type="entry name" value="GS/SS"/>
</dbReference>
<dbReference type="CDD" id="cd03791">
    <property type="entry name" value="GT5_Glycogen_synthase_DULL1-like"/>
    <property type="match status" value="1"/>
</dbReference>
<dbReference type="InterPro" id="IPR013534">
    <property type="entry name" value="Starch_synth_cat_dom"/>
</dbReference>
<organism evidence="9 10">
    <name type="scientific">Klebsormidium nitens</name>
    <name type="common">Green alga</name>
    <name type="synonym">Ulothrix nitens</name>
    <dbReference type="NCBI Taxonomy" id="105231"/>
    <lineage>
        <taxon>Eukaryota</taxon>
        <taxon>Viridiplantae</taxon>
        <taxon>Streptophyta</taxon>
        <taxon>Klebsormidiophyceae</taxon>
        <taxon>Klebsormidiales</taxon>
        <taxon>Klebsormidiaceae</taxon>
        <taxon>Klebsormidium</taxon>
    </lineage>
</organism>
<keyword evidence="5" id="KW-0808">Transferase</keyword>
<keyword evidence="7" id="KW-0934">Plastid</keyword>
<dbReference type="AlphaFoldDB" id="A0A1Y1IKM5"/>
<sequence>MHNRLRAASTIPSASLLQEVCRPQQNLPSTRVPELPVVAPAVSAPGTVHIAAAPYLSVSVAPPLYMVHILYEGQNRSLQGAQRVWSHVGHSGWKDTLDVELQSAGPQAWRGVYLVTLAALSSLAHLEVQLAFKGVVADEERWDNNGGANWSLAIELAPGEGLLAVRPEPPPRDLVSSLLLRIEALAAQSLLTPEQGSLLRTLAWQRDFELLKAYKKVRLQADSEVVGELQSRCGFLRRPGLHVVHIASEMAPLAKVGGLADVVVSLAKAHQAAGTLAEIILPKYDCIRYADVAELRQLVQLEVPWGGSTIKTVVWAGIAEGLPVYFVEPYSRERFFWRGRFYGEVDDAERFLFFARAALEFLVWEEETQGKQPDALHIHDWQSAAVAPLLKEQYRARGLTRPGVVLTIHNIAFQGWLTPNYLDLMGLPRAGAYTPERLLDDTRPGFAAAQPDINLLKGGIVYADAVTTVSPTYAREVFAPEFGMGLQGVLGRHAGKFRGILNGIDPDMWDPATDAALPAHYTAADTAGKAVCKAALLAELGLPAKPNTPLIAVVSRLTEQKGLPLILHGLRVAQQAGAQFCVLGSAPESAVQQGFERWAAELAGGTAGRLVLRYDEALAHRIYAGADAILIPSFFEPCGLTQLIALRYGTIPVCRQTGGLADTVRDVAHSGAPEHERNGFTFAGKSEADVETVLRRAIDAYRDAGEWWHGQLVPRAMRQDWSWSRSAQDYLQLYRHLKQG</sequence>
<evidence type="ECO:0000256" key="4">
    <source>
        <dbReference type="ARBA" id="ARBA00022676"/>
    </source>
</evidence>
<comment type="subcellular location">
    <subcellularLocation>
        <location evidence="7">Plastid</location>
        <location evidence="7">Chloroplast</location>
    </subcellularLocation>
    <subcellularLocation>
        <location evidence="7">Plastid</location>
        <location evidence="7">Amyloplast</location>
    </subcellularLocation>
</comment>
<keyword evidence="4 7" id="KW-0328">Glycosyltransferase</keyword>
<feature type="domain" description="Carbohydrate binding module family 25" evidence="8">
    <location>
        <begin position="67"/>
        <end position="155"/>
    </location>
</feature>
<protein>
    <recommendedName>
        <fullName evidence="7">Starch synthase, chloroplastic/amyloplastic</fullName>
        <ecNumber evidence="7">2.4.1.-</ecNumber>
    </recommendedName>
</protein>
<dbReference type="SMART" id="SM01066">
    <property type="entry name" value="CBM_25"/>
    <property type="match status" value="1"/>
</dbReference>
<name>A0A1Y1IKM5_KLENI</name>
<dbReference type="GO" id="GO:0009507">
    <property type="term" value="C:chloroplast"/>
    <property type="evidence" value="ECO:0007669"/>
    <property type="project" value="UniProtKB-SubCell"/>
</dbReference>
<dbReference type="GO" id="GO:0009011">
    <property type="term" value="F:alpha-1,4-glucan glucosyltransferase (ADP-glucose donor) activity"/>
    <property type="evidence" value="ECO:0007669"/>
    <property type="project" value="UniProtKB-EC"/>
</dbReference>
<evidence type="ECO:0000256" key="7">
    <source>
        <dbReference type="RuleBase" id="RU361232"/>
    </source>
</evidence>
<accession>A0A1Y1IKM5</accession>
<gene>
    <name evidence="9" type="ORF">KFL_006740060</name>
</gene>
<dbReference type="GO" id="GO:0009501">
    <property type="term" value="C:amyloplast"/>
    <property type="evidence" value="ECO:0007669"/>
    <property type="project" value="UniProtKB-SubCell"/>
</dbReference>
<evidence type="ECO:0000259" key="8">
    <source>
        <dbReference type="SMART" id="SM01066"/>
    </source>
</evidence>
<keyword evidence="10" id="KW-1185">Reference proteome</keyword>
<dbReference type="GO" id="GO:0019252">
    <property type="term" value="P:starch biosynthetic process"/>
    <property type="evidence" value="ECO:0007669"/>
    <property type="project" value="UniProtKB-UniRule"/>
</dbReference>
<dbReference type="Pfam" id="PF00534">
    <property type="entry name" value="Glycos_transf_1"/>
    <property type="match status" value="1"/>
</dbReference>
<evidence type="ECO:0000256" key="6">
    <source>
        <dbReference type="ARBA" id="ARBA00022922"/>
    </source>
</evidence>
<dbReference type="OrthoDB" id="2018403at2759"/>
<dbReference type="InterPro" id="IPR001296">
    <property type="entry name" value="Glyco_trans_1"/>
</dbReference>
<dbReference type="NCBIfam" id="TIGR02095">
    <property type="entry name" value="glgA"/>
    <property type="match status" value="1"/>
</dbReference>
<dbReference type="UniPathway" id="UPA00152"/>
<dbReference type="STRING" id="105231.A0A1Y1IKM5"/>
<reference evidence="9 10" key="1">
    <citation type="journal article" date="2014" name="Nat. Commun.">
        <title>Klebsormidium flaccidum genome reveals primary factors for plant terrestrial adaptation.</title>
        <authorList>
            <person name="Hori K."/>
            <person name="Maruyama F."/>
            <person name="Fujisawa T."/>
            <person name="Togashi T."/>
            <person name="Yamamoto N."/>
            <person name="Seo M."/>
            <person name="Sato S."/>
            <person name="Yamada T."/>
            <person name="Mori H."/>
            <person name="Tajima N."/>
            <person name="Moriyama T."/>
            <person name="Ikeuchi M."/>
            <person name="Watanabe M."/>
            <person name="Wada H."/>
            <person name="Kobayashi K."/>
            <person name="Saito M."/>
            <person name="Masuda T."/>
            <person name="Sasaki-Sekimoto Y."/>
            <person name="Mashiguchi K."/>
            <person name="Awai K."/>
            <person name="Shimojima M."/>
            <person name="Masuda S."/>
            <person name="Iwai M."/>
            <person name="Nobusawa T."/>
            <person name="Narise T."/>
            <person name="Kondo S."/>
            <person name="Saito H."/>
            <person name="Sato R."/>
            <person name="Murakawa M."/>
            <person name="Ihara Y."/>
            <person name="Oshima-Yamada Y."/>
            <person name="Ohtaka K."/>
            <person name="Satoh M."/>
            <person name="Sonobe K."/>
            <person name="Ishii M."/>
            <person name="Ohtani R."/>
            <person name="Kanamori-Sato M."/>
            <person name="Honoki R."/>
            <person name="Miyazaki D."/>
            <person name="Mochizuki H."/>
            <person name="Umetsu J."/>
            <person name="Higashi K."/>
            <person name="Shibata D."/>
            <person name="Kamiya Y."/>
            <person name="Sato N."/>
            <person name="Nakamura Y."/>
            <person name="Tabata S."/>
            <person name="Ida S."/>
            <person name="Kurokawa K."/>
            <person name="Ohta H."/>
        </authorList>
    </citation>
    <scope>NUCLEOTIDE SEQUENCE [LARGE SCALE GENOMIC DNA]</scope>
    <source>
        <strain evidence="9 10">NIES-2285</strain>
    </source>
</reference>
<dbReference type="EC" id="2.4.1.-" evidence="7"/>
<keyword evidence="7" id="KW-0035">Amyloplast</keyword>
<dbReference type="HAMAP" id="MF_00484">
    <property type="entry name" value="Glycogen_synth"/>
    <property type="match status" value="1"/>
</dbReference>
<dbReference type="InterPro" id="IPR005085">
    <property type="entry name" value="CBM25"/>
</dbReference>
<dbReference type="Proteomes" id="UP000054558">
    <property type="component" value="Unassembled WGS sequence"/>
</dbReference>
<dbReference type="Pfam" id="PF08323">
    <property type="entry name" value="Glyco_transf_5"/>
    <property type="match status" value="1"/>
</dbReference>
<evidence type="ECO:0000313" key="10">
    <source>
        <dbReference type="Proteomes" id="UP000054558"/>
    </source>
</evidence>
<dbReference type="GO" id="GO:0004373">
    <property type="term" value="F:alpha-1,4-glucan glucosyltransferase (UDP-glucose donor) activity"/>
    <property type="evidence" value="ECO:0007669"/>
    <property type="project" value="InterPro"/>
</dbReference>
<dbReference type="OMA" id="ERYFWRG"/>
<evidence type="ECO:0000256" key="2">
    <source>
        <dbReference type="ARBA" id="ARBA00004727"/>
    </source>
</evidence>
<dbReference type="GO" id="GO:2001070">
    <property type="term" value="F:starch binding"/>
    <property type="evidence" value="ECO:0007669"/>
    <property type="project" value="InterPro"/>
</dbReference>
<dbReference type="PANTHER" id="PTHR46083:SF9">
    <property type="entry name" value="STARCH SYNTHASE, CHLOROPLASTIC_AMYLOPLASTIC"/>
    <property type="match status" value="1"/>
</dbReference>
<dbReference type="EMBL" id="DF237623">
    <property type="protein sequence ID" value="GAQ90692.1"/>
    <property type="molecule type" value="Genomic_DNA"/>
</dbReference>